<accession>A0A8T9C8T0</accession>
<dbReference type="OrthoDB" id="2504919at2759"/>
<evidence type="ECO:0000259" key="1">
    <source>
        <dbReference type="Pfam" id="PF06985"/>
    </source>
</evidence>
<keyword evidence="3" id="KW-1185">Reference proteome</keyword>
<dbReference type="InterPro" id="IPR052895">
    <property type="entry name" value="HetReg/Transcr_Mod"/>
</dbReference>
<dbReference type="EMBL" id="QGMK01000385">
    <property type="protein sequence ID" value="TVY82021.1"/>
    <property type="molecule type" value="Genomic_DNA"/>
</dbReference>
<dbReference type="Pfam" id="PF06985">
    <property type="entry name" value="HET"/>
    <property type="match status" value="1"/>
</dbReference>
<reference evidence="2 3" key="1">
    <citation type="submission" date="2018-05" db="EMBL/GenBank/DDBJ databases">
        <title>Genome sequencing and assembly of the regulated plant pathogen Lachnellula willkommii and related sister species for the development of diagnostic species identification markers.</title>
        <authorList>
            <person name="Giroux E."/>
            <person name="Bilodeau G."/>
        </authorList>
    </citation>
    <scope>NUCLEOTIDE SEQUENCE [LARGE SCALE GENOMIC DNA]</scope>
    <source>
        <strain evidence="2 3">CBS 268.59</strain>
    </source>
</reference>
<gene>
    <name evidence="2" type="primary">het-6_50</name>
    <name evidence="2" type="ORF">LSUE1_G003324</name>
</gene>
<comment type="caution">
    <text evidence="2">The sequence shown here is derived from an EMBL/GenBank/DDBJ whole genome shotgun (WGS) entry which is preliminary data.</text>
</comment>
<dbReference type="PANTHER" id="PTHR24148">
    <property type="entry name" value="ANKYRIN REPEAT DOMAIN-CONTAINING PROTEIN 39 HOMOLOG-RELATED"/>
    <property type="match status" value="1"/>
</dbReference>
<evidence type="ECO:0000313" key="3">
    <source>
        <dbReference type="Proteomes" id="UP000469558"/>
    </source>
</evidence>
<feature type="domain" description="Heterokaryon incompatibility" evidence="1">
    <location>
        <begin position="49"/>
        <end position="209"/>
    </location>
</feature>
<protein>
    <submittedName>
        <fullName evidence="2">Heterokaryon incompatibility protein 6 OR allele</fullName>
    </submittedName>
</protein>
<dbReference type="PANTHER" id="PTHR24148:SF64">
    <property type="entry name" value="HETEROKARYON INCOMPATIBILITY DOMAIN-CONTAINING PROTEIN"/>
    <property type="match status" value="1"/>
</dbReference>
<name>A0A8T9C8T0_9HELO</name>
<organism evidence="2 3">
    <name type="scientific">Lachnellula suecica</name>
    <dbReference type="NCBI Taxonomy" id="602035"/>
    <lineage>
        <taxon>Eukaryota</taxon>
        <taxon>Fungi</taxon>
        <taxon>Dikarya</taxon>
        <taxon>Ascomycota</taxon>
        <taxon>Pezizomycotina</taxon>
        <taxon>Leotiomycetes</taxon>
        <taxon>Helotiales</taxon>
        <taxon>Lachnaceae</taxon>
        <taxon>Lachnellula</taxon>
    </lineage>
</organism>
<sequence>MAGSEFDNEPLYEPLDTIRLLRLPWGKDATKFDGYLESFALNSPNCPDFVALSYTWGHSIHPKPINLNGHKYDVLACLYPFLKLAPNLPEFSSDTWWWIDSICINQKDENEKSSQMVIMGKIYQRACRTVVWLGEEVDANCGEESRDCTHSIKSLYRLCDEMDKVTFKGGSFDREKLQKLREPESGMDWKSVERLLVRPWWRRVWTLQEFLISDHLRFYCGRKSISRKNLHDAIYSAWACRAWDDMLMSKKAFYAGWNRRRMNQWYEKRNHEIGLIAMMAYVGDCGATDERDRVYSLLGVAKDSNLVGQLDPASSVEYVYTALVKSFIAKYNVLDIICYAHVFSYHARGSNAKISLPSWIPDWRAPVEGKVIPVMASQGSISGTGNFRPAWVHRRPVFEISKDSKLLTCNGVIIDTIDGLVRSNHTDAGKITDQKAELPLEQSTSEHNLRLDWTSNFTSELMETISRCLALDRADRYLGEYITPGFFRDDFKKACKAYFDDPSRRNIPIWFGGWLKRSKSLRIRGRTLEEHCRQGSSNASVPRKSDYDGGTLKQFYGRVEDTVVEMARRLTITEKGYLGMAACRARKGDSVCVLYGCNIPVLLRKKAAAFEFIGECYLEGFMNGKALDKDTDLTEVQFRIA</sequence>
<evidence type="ECO:0000313" key="2">
    <source>
        <dbReference type="EMBL" id="TVY82021.1"/>
    </source>
</evidence>
<proteinExistence type="predicted"/>
<dbReference type="Pfam" id="PF26639">
    <property type="entry name" value="Het-6_barrel"/>
    <property type="match status" value="1"/>
</dbReference>
<dbReference type="AlphaFoldDB" id="A0A8T9C8T0"/>
<dbReference type="InterPro" id="IPR010730">
    <property type="entry name" value="HET"/>
</dbReference>
<dbReference type="Proteomes" id="UP000469558">
    <property type="component" value="Unassembled WGS sequence"/>
</dbReference>